<protein>
    <submittedName>
        <fullName evidence="6">Methionine-rich copper-binding protein CopC</fullName>
    </submittedName>
</protein>
<comment type="caution">
    <text evidence="6">The sequence shown here is derived from an EMBL/GenBank/DDBJ whole genome shotgun (WGS) entry which is preliminary data.</text>
</comment>
<evidence type="ECO:0000256" key="4">
    <source>
        <dbReference type="ARBA" id="ARBA00023008"/>
    </source>
</evidence>
<dbReference type="InterPro" id="IPR007348">
    <property type="entry name" value="CopC_dom"/>
</dbReference>
<sequence length="91" mass="10009">MPAAGAVLTTPPERIELHFNERVQLTALRLRRVGGEEIPLPRRAIRAATAETIALPPLAPGEYRAEWRIISQDGHPVGGVIPFRIEPSRSP</sequence>
<accession>A0A840Y4T2</accession>
<dbReference type="Gene3D" id="2.60.40.1220">
    <property type="match status" value="1"/>
</dbReference>
<evidence type="ECO:0000256" key="2">
    <source>
        <dbReference type="ARBA" id="ARBA00022723"/>
    </source>
</evidence>
<proteinExistence type="predicted"/>
<dbReference type="EMBL" id="JACIJE010000002">
    <property type="protein sequence ID" value="MBB5688904.1"/>
    <property type="molecule type" value="Genomic_DNA"/>
</dbReference>
<dbReference type="Proteomes" id="UP000562254">
    <property type="component" value="Unassembled WGS sequence"/>
</dbReference>
<dbReference type="GO" id="GO:0042597">
    <property type="term" value="C:periplasmic space"/>
    <property type="evidence" value="ECO:0007669"/>
    <property type="project" value="InterPro"/>
</dbReference>
<name>A0A840Y4T2_9PROT</name>
<dbReference type="SUPFAM" id="SSF81296">
    <property type="entry name" value="E set domains"/>
    <property type="match status" value="1"/>
</dbReference>
<keyword evidence="3" id="KW-0732">Signal</keyword>
<keyword evidence="4" id="KW-0186">Copper</keyword>
<evidence type="ECO:0000313" key="6">
    <source>
        <dbReference type="EMBL" id="MBB5688904.1"/>
    </source>
</evidence>
<dbReference type="InterPro" id="IPR032694">
    <property type="entry name" value="CopC/D"/>
</dbReference>
<reference evidence="6 7" key="1">
    <citation type="submission" date="2020-08" db="EMBL/GenBank/DDBJ databases">
        <title>Genomic Encyclopedia of Type Strains, Phase IV (KMG-IV): sequencing the most valuable type-strain genomes for metagenomic binning, comparative biology and taxonomic classification.</title>
        <authorList>
            <person name="Goeker M."/>
        </authorList>
    </citation>
    <scope>NUCLEOTIDE SEQUENCE [LARGE SCALE GENOMIC DNA]</scope>
    <source>
        <strain evidence="6 7">DSM 25895</strain>
    </source>
</reference>
<dbReference type="InterPro" id="IPR014755">
    <property type="entry name" value="Cu-Rt/internalin_Ig-like"/>
</dbReference>
<dbReference type="GO" id="GO:0005886">
    <property type="term" value="C:plasma membrane"/>
    <property type="evidence" value="ECO:0007669"/>
    <property type="project" value="TreeGrafter"/>
</dbReference>
<dbReference type="InterPro" id="IPR014756">
    <property type="entry name" value="Ig_E-set"/>
</dbReference>
<dbReference type="GO" id="GO:0005507">
    <property type="term" value="F:copper ion binding"/>
    <property type="evidence" value="ECO:0007669"/>
    <property type="project" value="InterPro"/>
</dbReference>
<evidence type="ECO:0000313" key="7">
    <source>
        <dbReference type="Proteomes" id="UP000562254"/>
    </source>
</evidence>
<evidence type="ECO:0000256" key="1">
    <source>
        <dbReference type="ARBA" id="ARBA00004196"/>
    </source>
</evidence>
<dbReference type="PANTHER" id="PTHR34820">
    <property type="entry name" value="INNER MEMBRANE PROTEIN YEBZ"/>
    <property type="match status" value="1"/>
</dbReference>
<dbReference type="GO" id="GO:0006825">
    <property type="term" value="P:copper ion transport"/>
    <property type="evidence" value="ECO:0007669"/>
    <property type="project" value="InterPro"/>
</dbReference>
<dbReference type="PANTHER" id="PTHR34820:SF4">
    <property type="entry name" value="INNER MEMBRANE PROTEIN YEBZ"/>
    <property type="match status" value="1"/>
</dbReference>
<dbReference type="Pfam" id="PF04234">
    <property type="entry name" value="CopC"/>
    <property type="match status" value="1"/>
</dbReference>
<evidence type="ECO:0000259" key="5">
    <source>
        <dbReference type="Pfam" id="PF04234"/>
    </source>
</evidence>
<feature type="domain" description="CopC" evidence="5">
    <location>
        <begin position="2"/>
        <end position="85"/>
    </location>
</feature>
<organism evidence="6 7">
    <name type="scientific">Neoroseomonas alkaliterrae</name>
    <dbReference type="NCBI Taxonomy" id="1452450"/>
    <lineage>
        <taxon>Bacteria</taxon>
        <taxon>Pseudomonadati</taxon>
        <taxon>Pseudomonadota</taxon>
        <taxon>Alphaproteobacteria</taxon>
        <taxon>Acetobacterales</taxon>
        <taxon>Acetobacteraceae</taxon>
        <taxon>Neoroseomonas</taxon>
    </lineage>
</organism>
<keyword evidence="2" id="KW-0479">Metal-binding</keyword>
<dbReference type="GO" id="GO:0030313">
    <property type="term" value="C:cell envelope"/>
    <property type="evidence" value="ECO:0007669"/>
    <property type="project" value="UniProtKB-SubCell"/>
</dbReference>
<gene>
    <name evidence="6" type="ORF">FHS88_001020</name>
</gene>
<dbReference type="GO" id="GO:0046688">
    <property type="term" value="P:response to copper ion"/>
    <property type="evidence" value="ECO:0007669"/>
    <property type="project" value="InterPro"/>
</dbReference>
<keyword evidence="7" id="KW-1185">Reference proteome</keyword>
<dbReference type="AlphaFoldDB" id="A0A840Y4T2"/>
<evidence type="ECO:0000256" key="3">
    <source>
        <dbReference type="ARBA" id="ARBA00022729"/>
    </source>
</evidence>
<comment type="subcellular location">
    <subcellularLocation>
        <location evidence="1">Cell envelope</location>
    </subcellularLocation>
</comment>